<dbReference type="InterPro" id="IPR011990">
    <property type="entry name" value="TPR-like_helical_dom_sf"/>
</dbReference>
<dbReference type="KEGG" id="aten:116290880"/>
<dbReference type="GeneID" id="116290880"/>
<dbReference type="PANTHER" id="PTHR10130:SF0">
    <property type="entry name" value="GH08708P"/>
    <property type="match status" value="1"/>
</dbReference>
<sequence length="633" mass="72220">MAMRELVEGECGGANPLMKLVSHFTQDKSLQQEGLVQDRFGPQNHLLHEEQAFHKTAQDELVNEYLHDPRTHAPPQSFRMDALLHEMKEIEERNLHHTPVRAPGVADLVSGEWASEFMLSSEVQGAGEWTKEYDDAVRHHPRAELHNVPVKWANEYLENVREVHHDPLDDQKWTEEYRHEDENAQLASVAGNLLENNQDPKFANSKFMNFMKKLRDGEYKVIDNQVIDTNTGQEVTDDSQEVEEWISDYDKFRVSGSEEWAKEYMDHQGLEKTEMDYWDHLQGQWEDLVRYGDEDASSWYNEYDATLNKEYKFEEDNPLLDHPNPFEEGLKKLKEGDLISAILLFEAEVQQRPEHAEGWQYLGTSQAENEQDTLAIMALNKCLELQPVNLTALMALAVSYTNESMQSQACSTLKRWLKVNPRYGDLVPNEPTDGARSQENRPIVSSIMSPEMYNEIRDLYIAAAQKTPENDIDPTVQVGLGVLFNLSGEYDKAIDCFQSALHVCPDDALLWNRLGATLANGGRSEEAVDAYRHALSYSPGFIRCRYNLGISCINLGAHKEAVEHFLTALNMQRKGTVSPSGTITTMSDNIWSTLRMTLSLMGKAELHQSVDKRDLDHLNSVFPHESEPIPVMV</sequence>
<evidence type="ECO:0000313" key="19">
    <source>
        <dbReference type="RefSeq" id="XP_031553859.1"/>
    </source>
</evidence>
<reference evidence="19" key="1">
    <citation type="submission" date="2025-08" db="UniProtKB">
        <authorList>
            <consortium name="RefSeq"/>
        </authorList>
    </citation>
    <scope>IDENTIFICATION</scope>
</reference>
<dbReference type="GO" id="GO:0005782">
    <property type="term" value="C:peroxisomal matrix"/>
    <property type="evidence" value="ECO:0007669"/>
    <property type="project" value="UniProtKB-SubCell"/>
</dbReference>
<dbReference type="PROSITE" id="PS50005">
    <property type="entry name" value="TPR"/>
    <property type="match status" value="2"/>
</dbReference>
<evidence type="ECO:0000256" key="6">
    <source>
        <dbReference type="ARBA" id="ARBA00022490"/>
    </source>
</evidence>
<dbReference type="FunFam" id="1.25.40.10:FF:000034">
    <property type="entry name" value="Peroxisomal biogenesis factor 5 isoform 1"/>
    <property type="match status" value="1"/>
</dbReference>
<dbReference type="RefSeq" id="XP_031553859.1">
    <property type="nucleotide sequence ID" value="XM_031697999.1"/>
</dbReference>
<evidence type="ECO:0000256" key="10">
    <source>
        <dbReference type="ARBA" id="ARBA00022843"/>
    </source>
</evidence>
<dbReference type="InterPro" id="IPR019734">
    <property type="entry name" value="TPR_rpt"/>
</dbReference>
<accession>A0A6P8HBR4</accession>
<dbReference type="GO" id="GO:0016560">
    <property type="term" value="P:protein import into peroxisome matrix, docking"/>
    <property type="evidence" value="ECO:0007669"/>
    <property type="project" value="TreeGrafter"/>
</dbReference>
<comment type="similarity">
    <text evidence="3">Belongs to the peroxisomal targeting signal receptor family.</text>
</comment>
<dbReference type="SUPFAM" id="SSF48452">
    <property type="entry name" value="TPR-like"/>
    <property type="match status" value="1"/>
</dbReference>
<protein>
    <recommendedName>
        <fullName evidence="4">Peroxisomal targeting signal 1 receptor</fullName>
    </recommendedName>
    <alternativeName>
        <fullName evidence="13">PTS1-BP</fullName>
    </alternativeName>
    <alternativeName>
        <fullName evidence="14">Peroxin-5</fullName>
    </alternativeName>
</protein>
<keyword evidence="6" id="KW-0963">Cytoplasm</keyword>
<comment type="function">
    <text evidence="15">In addition to promoting peroxisomal translocation of proteins containing a PTS1 peroxisomal targeting signal, mediates peroxisomal import of proteins containing a C-terminal PTS2-type peroxisomal targeting signal via its interaction with PEX7. Interaction with PEX7 only takes place when PEX7 is associated with cargo proteins containing a PTS2 peroxisomal targeting signal. PEX7 along with PTS2-containing cargo proteins are then translocated through the PEX13-PEX14 docking complex together with PEX5.</text>
</comment>
<evidence type="ECO:0000256" key="16">
    <source>
        <dbReference type="ARBA" id="ARBA00046106"/>
    </source>
</evidence>
<evidence type="ECO:0000256" key="13">
    <source>
        <dbReference type="ARBA" id="ARBA00030232"/>
    </source>
</evidence>
<evidence type="ECO:0000256" key="14">
    <source>
        <dbReference type="ARBA" id="ARBA00032505"/>
    </source>
</evidence>
<evidence type="ECO:0000256" key="15">
    <source>
        <dbReference type="ARBA" id="ARBA00046072"/>
    </source>
</evidence>
<keyword evidence="8" id="KW-0677">Repeat</keyword>
<keyword evidence="10" id="KW-0832">Ubl conjugation</keyword>
<dbReference type="SMART" id="SM00028">
    <property type="entry name" value="TPR"/>
    <property type="match status" value="4"/>
</dbReference>
<dbReference type="InterPro" id="IPR024111">
    <property type="entry name" value="PEX5/PEX5L"/>
</dbReference>
<evidence type="ECO:0000256" key="9">
    <source>
        <dbReference type="ARBA" id="ARBA00022803"/>
    </source>
</evidence>
<dbReference type="AlphaFoldDB" id="A0A6P8HBR4"/>
<dbReference type="GO" id="GO:0005829">
    <property type="term" value="C:cytosol"/>
    <property type="evidence" value="ECO:0007669"/>
    <property type="project" value="UniProtKB-SubCell"/>
</dbReference>
<evidence type="ECO:0000256" key="12">
    <source>
        <dbReference type="ARBA" id="ARBA00023140"/>
    </source>
</evidence>
<keyword evidence="12" id="KW-0576">Peroxisome</keyword>
<evidence type="ECO:0000256" key="8">
    <source>
        <dbReference type="ARBA" id="ARBA00022737"/>
    </source>
</evidence>
<evidence type="ECO:0000313" key="18">
    <source>
        <dbReference type="Proteomes" id="UP000515163"/>
    </source>
</evidence>
<organism evidence="18 19">
    <name type="scientific">Actinia tenebrosa</name>
    <name type="common">Australian red waratah sea anemone</name>
    <dbReference type="NCBI Taxonomy" id="6105"/>
    <lineage>
        <taxon>Eukaryota</taxon>
        <taxon>Metazoa</taxon>
        <taxon>Cnidaria</taxon>
        <taxon>Anthozoa</taxon>
        <taxon>Hexacorallia</taxon>
        <taxon>Actiniaria</taxon>
        <taxon>Actiniidae</taxon>
        <taxon>Actinia</taxon>
    </lineage>
</organism>
<evidence type="ECO:0000256" key="11">
    <source>
        <dbReference type="ARBA" id="ARBA00022927"/>
    </source>
</evidence>
<evidence type="ECO:0000256" key="1">
    <source>
        <dbReference type="ARBA" id="ARBA00004253"/>
    </source>
</evidence>
<dbReference type="GO" id="GO:0005052">
    <property type="term" value="F:peroxisome matrix targeting signal-1 binding"/>
    <property type="evidence" value="ECO:0007669"/>
    <property type="project" value="TreeGrafter"/>
</dbReference>
<keyword evidence="18" id="KW-1185">Reference proteome</keyword>
<dbReference type="OrthoDB" id="10006023at2759"/>
<evidence type="ECO:0000256" key="17">
    <source>
        <dbReference type="PROSITE-ProRule" id="PRU00339"/>
    </source>
</evidence>
<feature type="repeat" description="TPR" evidence="17">
    <location>
        <begin position="508"/>
        <end position="541"/>
    </location>
</feature>
<dbReference type="FunCoup" id="A0A6P8HBR4">
    <property type="interactions" value="797"/>
</dbReference>
<dbReference type="GO" id="GO:0005778">
    <property type="term" value="C:peroxisomal membrane"/>
    <property type="evidence" value="ECO:0007669"/>
    <property type="project" value="TreeGrafter"/>
</dbReference>
<comment type="subcellular location">
    <subcellularLocation>
        <location evidence="2">Cytoplasm</location>
        <location evidence="2">Cytosol</location>
    </subcellularLocation>
    <subcellularLocation>
        <location evidence="1">Peroxisome matrix</location>
    </subcellularLocation>
</comment>
<evidence type="ECO:0000256" key="2">
    <source>
        <dbReference type="ARBA" id="ARBA00004514"/>
    </source>
</evidence>
<comment type="function">
    <text evidence="16">Receptor that mediates peroxisomal import of proteins containing a C-terminal PTS1-type tripeptide peroxisomal targeting signal (SKL-type). Binds to cargo proteins containing a PTS1 peroxisomal targeting signal in the cytosol, and translocates them into the peroxisome matrix by passing through the PEX13-PEX14 docking complex along with cargo proteins. PEX5 receptor is then retrotranslocated into the cytosol, leading to release of bound cargo in the peroxisome matrix, and reset for a subsequent peroxisome import cycle.</text>
</comment>
<dbReference type="PANTHER" id="PTHR10130">
    <property type="entry name" value="PEROXISOMAL TARGETING SIGNAL 1 RECEPTOR PEX5"/>
    <property type="match status" value="1"/>
</dbReference>
<dbReference type="Pfam" id="PF13181">
    <property type="entry name" value="TPR_8"/>
    <property type="match status" value="1"/>
</dbReference>
<dbReference type="Proteomes" id="UP000515163">
    <property type="component" value="Unplaced"/>
</dbReference>
<dbReference type="InParanoid" id="A0A6P8HBR4"/>
<keyword evidence="11" id="KW-0653">Protein transport</keyword>
<keyword evidence="9 17" id="KW-0802">TPR repeat</keyword>
<evidence type="ECO:0000256" key="4">
    <source>
        <dbReference type="ARBA" id="ARBA00018416"/>
    </source>
</evidence>
<dbReference type="Pfam" id="PF13432">
    <property type="entry name" value="TPR_16"/>
    <property type="match status" value="1"/>
</dbReference>
<keyword evidence="5" id="KW-0813">Transport</keyword>
<keyword evidence="7" id="KW-1017">Isopeptide bond</keyword>
<proteinExistence type="inferred from homology"/>
<evidence type="ECO:0000256" key="3">
    <source>
        <dbReference type="ARBA" id="ARBA00005348"/>
    </source>
</evidence>
<feature type="repeat" description="TPR" evidence="17">
    <location>
        <begin position="474"/>
        <end position="507"/>
    </location>
</feature>
<dbReference type="Gene3D" id="1.25.40.10">
    <property type="entry name" value="Tetratricopeptide repeat domain"/>
    <property type="match status" value="1"/>
</dbReference>
<evidence type="ECO:0000256" key="7">
    <source>
        <dbReference type="ARBA" id="ARBA00022499"/>
    </source>
</evidence>
<evidence type="ECO:0000256" key="5">
    <source>
        <dbReference type="ARBA" id="ARBA00022448"/>
    </source>
</evidence>
<gene>
    <name evidence="19" type="primary">LOC116290880</name>
</gene>
<name>A0A6P8HBR4_ACTTE</name>